<accession>A0A6A6AS56</accession>
<keyword evidence="3" id="KW-1185">Reference proteome</keyword>
<dbReference type="Proteomes" id="UP000799771">
    <property type="component" value="Unassembled WGS sequence"/>
</dbReference>
<sequence length="94" mass="11075">MRSALQCKLSTIHHHQCLHHPRSPRHQLPEQHRRRHPNHPKPQPGHRYPFRPRRSVACNAVKRIPSDLHRERNGRSRCTSCTQPPQRSAARDTP</sequence>
<feature type="region of interest" description="Disordered" evidence="1">
    <location>
        <begin position="1"/>
        <end position="53"/>
    </location>
</feature>
<evidence type="ECO:0000313" key="2">
    <source>
        <dbReference type="EMBL" id="KAF2133677.1"/>
    </source>
</evidence>
<dbReference type="RefSeq" id="XP_033528064.1">
    <property type="nucleotide sequence ID" value="XM_033673525.1"/>
</dbReference>
<dbReference type="GeneID" id="54413957"/>
<feature type="region of interest" description="Disordered" evidence="1">
    <location>
        <begin position="65"/>
        <end position="94"/>
    </location>
</feature>
<organism evidence="2 3">
    <name type="scientific">Dothidotthia symphoricarpi CBS 119687</name>
    <dbReference type="NCBI Taxonomy" id="1392245"/>
    <lineage>
        <taxon>Eukaryota</taxon>
        <taxon>Fungi</taxon>
        <taxon>Dikarya</taxon>
        <taxon>Ascomycota</taxon>
        <taxon>Pezizomycotina</taxon>
        <taxon>Dothideomycetes</taxon>
        <taxon>Pleosporomycetidae</taxon>
        <taxon>Pleosporales</taxon>
        <taxon>Dothidotthiaceae</taxon>
        <taxon>Dothidotthia</taxon>
    </lineage>
</organism>
<reference evidence="2" key="1">
    <citation type="journal article" date="2020" name="Stud. Mycol.">
        <title>101 Dothideomycetes genomes: a test case for predicting lifestyles and emergence of pathogens.</title>
        <authorList>
            <person name="Haridas S."/>
            <person name="Albert R."/>
            <person name="Binder M."/>
            <person name="Bloem J."/>
            <person name="Labutti K."/>
            <person name="Salamov A."/>
            <person name="Andreopoulos B."/>
            <person name="Baker S."/>
            <person name="Barry K."/>
            <person name="Bills G."/>
            <person name="Bluhm B."/>
            <person name="Cannon C."/>
            <person name="Castanera R."/>
            <person name="Culley D."/>
            <person name="Daum C."/>
            <person name="Ezra D."/>
            <person name="Gonzalez J."/>
            <person name="Henrissat B."/>
            <person name="Kuo A."/>
            <person name="Liang C."/>
            <person name="Lipzen A."/>
            <person name="Lutzoni F."/>
            <person name="Magnuson J."/>
            <person name="Mondo S."/>
            <person name="Nolan M."/>
            <person name="Ohm R."/>
            <person name="Pangilinan J."/>
            <person name="Park H.-J."/>
            <person name="Ramirez L."/>
            <person name="Alfaro M."/>
            <person name="Sun H."/>
            <person name="Tritt A."/>
            <person name="Yoshinaga Y."/>
            <person name="Zwiers L.-H."/>
            <person name="Turgeon B."/>
            <person name="Goodwin S."/>
            <person name="Spatafora J."/>
            <person name="Crous P."/>
            <person name="Grigoriev I."/>
        </authorList>
    </citation>
    <scope>NUCLEOTIDE SEQUENCE</scope>
    <source>
        <strain evidence="2">CBS 119687</strain>
    </source>
</reference>
<dbReference type="EMBL" id="ML977498">
    <property type="protein sequence ID" value="KAF2133677.1"/>
    <property type="molecule type" value="Genomic_DNA"/>
</dbReference>
<feature type="compositionally biased region" description="Basic residues" evidence="1">
    <location>
        <begin position="11"/>
        <end position="25"/>
    </location>
</feature>
<name>A0A6A6AS56_9PLEO</name>
<evidence type="ECO:0000313" key="3">
    <source>
        <dbReference type="Proteomes" id="UP000799771"/>
    </source>
</evidence>
<feature type="compositionally biased region" description="Polar residues" evidence="1">
    <location>
        <begin position="76"/>
        <end position="86"/>
    </location>
</feature>
<proteinExistence type="predicted"/>
<evidence type="ECO:0000256" key="1">
    <source>
        <dbReference type="SAM" id="MobiDB-lite"/>
    </source>
</evidence>
<dbReference type="AlphaFoldDB" id="A0A6A6AS56"/>
<feature type="compositionally biased region" description="Basic and acidic residues" evidence="1">
    <location>
        <begin position="65"/>
        <end position="74"/>
    </location>
</feature>
<protein>
    <submittedName>
        <fullName evidence="2">Uncharacterized protein</fullName>
    </submittedName>
</protein>
<gene>
    <name evidence="2" type="ORF">P153DRAFT_96775</name>
</gene>